<dbReference type="PROSITE" id="PS50949">
    <property type="entry name" value="HTH_GNTR"/>
    <property type="match status" value="1"/>
</dbReference>
<dbReference type="InterPro" id="IPR036390">
    <property type="entry name" value="WH_DNA-bd_sf"/>
</dbReference>
<evidence type="ECO:0000313" key="8">
    <source>
        <dbReference type="Proteomes" id="UP001500212"/>
    </source>
</evidence>
<dbReference type="GO" id="GO:0008483">
    <property type="term" value="F:transaminase activity"/>
    <property type="evidence" value="ECO:0007669"/>
    <property type="project" value="UniProtKB-KW"/>
</dbReference>
<dbReference type="Pfam" id="PF00392">
    <property type="entry name" value="GntR"/>
    <property type="match status" value="1"/>
</dbReference>
<gene>
    <name evidence="7" type="ORF">GCM10023195_05790</name>
</gene>
<keyword evidence="7" id="KW-0032">Aminotransferase</keyword>
<dbReference type="SUPFAM" id="SSF53383">
    <property type="entry name" value="PLP-dependent transferases"/>
    <property type="match status" value="1"/>
</dbReference>
<feature type="domain" description="HTH gntR-type" evidence="6">
    <location>
        <begin position="11"/>
        <end position="79"/>
    </location>
</feature>
<keyword evidence="3" id="KW-0805">Transcription regulation</keyword>
<reference evidence="8" key="1">
    <citation type="journal article" date="2019" name="Int. J. Syst. Evol. Microbiol.">
        <title>The Global Catalogue of Microorganisms (GCM) 10K type strain sequencing project: providing services to taxonomists for standard genome sequencing and annotation.</title>
        <authorList>
            <consortium name="The Broad Institute Genomics Platform"/>
            <consortium name="The Broad Institute Genome Sequencing Center for Infectious Disease"/>
            <person name="Wu L."/>
            <person name="Ma J."/>
        </authorList>
    </citation>
    <scope>NUCLEOTIDE SEQUENCE [LARGE SCALE GENOMIC DNA]</scope>
    <source>
        <strain evidence="8">JCM 17938</strain>
    </source>
</reference>
<proteinExistence type="inferred from homology"/>
<dbReference type="CDD" id="cd07377">
    <property type="entry name" value="WHTH_GntR"/>
    <property type="match status" value="1"/>
</dbReference>
<accession>A0ABP8T9W4</accession>
<evidence type="ECO:0000256" key="1">
    <source>
        <dbReference type="ARBA" id="ARBA00005384"/>
    </source>
</evidence>
<dbReference type="InterPro" id="IPR051446">
    <property type="entry name" value="HTH_trans_reg/aminotransferase"/>
</dbReference>
<dbReference type="PANTHER" id="PTHR46577">
    <property type="entry name" value="HTH-TYPE TRANSCRIPTIONAL REGULATORY PROTEIN GABR"/>
    <property type="match status" value="1"/>
</dbReference>
<dbReference type="SMART" id="SM00345">
    <property type="entry name" value="HTH_GNTR"/>
    <property type="match status" value="1"/>
</dbReference>
<evidence type="ECO:0000259" key="6">
    <source>
        <dbReference type="PROSITE" id="PS50949"/>
    </source>
</evidence>
<keyword evidence="8" id="KW-1185">Reference proteome</keyword>
<keyword evidence="5" id="KW-0804">Transcription</keyword>
<dbReference type="Gene3D" id="1.10.10.10">
    <property type="entry name" value="Winged helix-like DNA-binding domain superfamily/Winged helix DNA-binding domain"/>
    <property type="match status" value="1"/>
</dbReference>
<name>A0ABP8T9W4_9ACTN</name>
<evidence type="ECO:0000256" key="4">
    <source>
        <dbReference type="ARBA" id="ARBA00023125"/>
    </source>
</evidence>
<evidence type="ECO:0000256" key="2">
    <source>
        <dbReference type="ARBA" id="ARBA00022898"/>
    </source>
</evidence>
<dbReference type="InterPro" id="IPR015421">
    <property type="entry name" value="PyrdxlP-dep_Trfase_major"/>
</dbReference>
<keyword evidence="4" id="KW-0238">DNA-binding</keyword>
<dbReference type="InterPro" id="IPR004839">
    <property type="entry name" value="Aminotransferase_I/II_large"/>
</dbReference>
<dbReference type="PANTHER" id="PTHR46577:SF1">
    <property type="entry name" value="HTH-TYPE TRANSCRIPTIONAL REGULATORY PROTEIN GABR"/>
    <property type="match status" value="1"/>
</dbReference>
<dbReference type="InterPro" id="IPR000524">
    <property type="entry name" value="Tscrpt_reg_HTH_GntR"/>
</dbReference>
<comment type="similarity">
    <text evidence="1">In the C-terminal section; belongs to the class-I pyridoxal-phosphate-dependent aminotransferase family.</text>
</comment>
<dbReference type="InterPro" id="IPR036388">
    <property type="entry name" value="WH-like_DNA-bd_sf"/>
</dbReference>
<dbReference type="Gene3D" id="3.40.640.10">
    <property type="entry name" value="Type I PLP-dependent aspartate aminotransferase-like (Major domain)"/>
    <property type="match status" value="1"/>
</dbReference>
<keyword evidence="7" id="KW-0808">Transferase</keyword>
<dbReference type="Pfam" id="PF00155">
    <property type="entry name" value="Aminotran_1_2"/>
    <property type="match status" value="1"/>
</dbReference>
<dbReference type="Proteomes" id="UP001500212">
    <property type="component" value="Unassembled WGS sequence"/>
</dbReference>
<dbReference type="CDD" id="cd00609">
    <property type="entry name" value="AAT_like"/>
    <property type="match status" value="1"/>
</dbReference>
<protein>
    <submittedName>
        <fullName evidence="7">PLP-dependent aminotransferase family protein</fullName>
    </submittedName>
</protein>
<dbReference type="RefSeq" id="WP_345347731.1">
    <property type="nucleotide sequence ID" value="NZ_BAABHJ010000002.1"/>
</dbReference>
<evidence type="ECO:0000256" key="5">
    <source>
        <dbReference type="ARBA" id="ARBA00023163"/>
    </source>
</evidence>
<dbReference type="EMBL" id="BAABHJ010000002">
    <property type="protein sequence ID" value="GAA4602018.1"/>
    <property type="molecule type" value="Genomic_DNA"/>
</dbReference>
<organism evidence="7 8">
    <name type="scientific">Actinoallomurus liliacearum</name>
    <dbReference type="NCBI Taxonomy" id="1080073"/>
    <lineage>
        <taxon>Bacteria</taxon>
        <taxon>Bacillati</taxon>
        <taxon>Actinomycetota</taxon>
        <taxon>Actinomycetes</taxon>
        <taxon>Streptosporangiales</taxon>
        <taxon>Thermomonosporaceae</taxon>
        <taxon>Actinoallomurus</taxon>
    </lineage>
</organism>
<evidence type="ECO:0000256" key="3">
    <source>
        <dbReference type="ARBA" id="ARBA00023015"/>
    </source>
</evidence>
<sequence length="478" mass="51052">MDLHIALDGPGDLAARIYRQLLEAILDGRLRPGERLPPSRELARGLEVSRNTVCVAYERLTAEGFLVARVGAGTYVGDAQRARLRRRAAPTGGTVRPRPPWDALAPVPHPTGPPAPYDFGVGMPDSALFPLAAWRRLLTAELRSSALRVAGYGDPAGHPALRAAIARYVGVSRSVRADAEDVLITQGAQQALDLLARVLIAPGDHVAVEEPGYPPARRLFSALGARVIGVPVDAEGLDVTALPDSARVVYVTPSHQFPLGVPMSAARRTALLAWADRHGSVIVEDDYDSEFRFSARPLQPLQSLDRTGRVVYVGTFSKTLSPVLRAGFLVAPAALRTALRAARQLTDWHGDPAAQAALARLIDSGELSRHVRKATRVYAARHERLTTALGEGFAGLLTPVPSTAGLHLCARLAPDVPADPRAVQVAARRLGVTVETLAAYCADRPQAGLVLGYGMIPAERIPEGLRLLRRGLEAVLAA</sequence>
<keyword evidence="2" id="KW-0663">Pyridoxal phosphate</keyword>
<dbReference type="InterPro" id="IPR015424">
    <property type="entry name" value="PyrdxlP-dep_Trfase"/>
</dbReference>
<dbReference type="SUPFAM" id="SSF46785">
    <property type="entry name" value="Winged helix' DNA-binding domain"/>
    <property type="match status" value="1"/>
</dbReference>
<evidence type="ECO:0000313" key="7">
    <source>
        <dbReference type="EMBL" id="GAA4602018.1"/>
    </source>
</evidence>
<comment type="caution">
    <text evidence="7">The sequence shown here is derived from an EMBL/GenBank/DDBJ whole genome shotgun (WGS) entry which is preliminary data.</text>
</comment>
<dbReference type="PRINTS" id="PR00035">
    <property type="entry name" value="HTHGNTR"/>
</dbReference>